<organism evidence="2 3">
    <name type="scientific">Diversispora epigaea</name>
    <dbReference type="NCBI Taxonomy" id="1348612"/>
    <lineage>
        <taxon>Eukaryota</taxon>
        <taxon>Fungi</taxon>
        <taxon>Fungi incertae sedis</taxon>
        <taxon>Mucoromycota</taxon>
        <taxon>Glomeromycotina</taxon>
        <taxon>Glomeromycetes</taxon>
        <taxon>Diversisporales</taxon>
        <taxon>Diversisporaceae</taxon>
        <taxon>Diversispora</taxon>
    </lineage>
</organism>
<feature type="compositionally biased region" description="Polar residues" evidence="1">
    <location>
        <begin position="144"/>
        <end position="167"/>
    </location>
</feature>
<accession>A0A397J1G9</accession>
<gene>
    <name evidence="2" type="ORF">Glove_132g74</name>
</gene>
<feature type="compositionally biased region" description="Basic and acidic residues" evidence="1">
    <location>
        <begin position="85"/>
        <end position="99"/>
    </location>
</feature>
<evidence type="ECO:0000256" key="1">
    <source>
        <dbReference type="SAM" id="MobiDB-lite"/>
    </source>
</evidence>
<sequence length="412" mass="46082">MANIQSKVDSLEEQVSKLVAENYKLRKENVEINELKRKNVEFLAREAGLIARIAELEQSAFSFVEDAKLRDDELNELRSRVSKLERKKSQNGLRDKDTIVSEETSISKSYDDTNQFPVNDISSETENSNSNDVSSEVISRSEDTPASNISENISNPDVSGNFSSQPVVSSSEDKVIDEFLDSMHKETQISSSIKDPNCDNSEITRDLETQDIICLYQNACDAEKYAIEANQNEISCWCFYAKRFKSVVRDFMVNDEIGEKKAKGRVYDFIINQAPGIKRGNLYEKTLPVTEVSTVATPSILLSHISNSEDKVTEEVSRNEDAITLRVAPKGPASESLPEIEVSISAEPISKESESVNVFDADNGNDDEFSNGNEEDDDGSFCGFSDDDDEGYYYDSNTGKTYTKSERSICVF</sequence>
<evidence type="ECO:0000313" key="2">
    <source>
        <dbReference type="EMBL" id="RHZ80752.1"/>
    </source>
</evidence>
<keyword evidence="3" id="KW-1185">Reference proteome</keyword>
<evidence type="ECO:0000313" key="3">
    <source>
        <dbReference type="Proteomes" id="UP000266861"/>
    </source>
</evidence>
<name>A0A397J1G9_9GLOM</name>
<feature type="compositionally biased region" description="Polar residues" evidence="1">
    <location>
        <begin position="101"/>
        <end position="117"/>
    </location>
</feature>
<dbReference type="AlphaFoldDB" id="A0A397J1G9"/>
<proteinExistence type="predicted"/>
<feature type="region of interest" description="Disordered" evidence="1">
    <location>
        <begin position="85"/>
        <end position="167"/>
    </location>
</feature>
<comment type="caution">
    <text evidence="2">The sequence shown here is derived from an EMBL/GenBank/DDBJ whole genome shotgun (WGS) entry which is preliminary data.</text>
</comment>
<feature type="compositionally biased region" description="Low complexity" evidence="1">
    <location>
        <begin position="119"/>
        <end position="138"/>
    </location>
</feature>
<feature type="compositionally biased region" description="Acidic residues" evidence="1">
    <location>
        <begin position="363"/>
        <end position="388"/>
    </location>
</feature>
<reference evidence="2 3" key="1">
    <citation type="submission" date="2018-08" db="EMBL/GenBank/DDBJ databases">
        <title>Genome and evolution of the arbuscular mycorrhizal fungus Diversispora epigaea (formerly Glomus versiforme) and its bacterial endosymbionts.</title>
        <authorList>
            <person name="Sun X."/>
            <person name="Fei Z."/>
            <person name="Harrison M."/>
        </authorList>
    </citation>
    <scope>NUCLEOTIDE SEQUENCE [LARGE SCALE GENOMIC DNA]</scope>
    <source>
        <strain evidence="2 3">IT104</strain>
    </source>
</reference>
<dbReference type="Proteomes" id="UP000266861">
    <property type="component" value="Unassembled WGS sequence"/>
</dbReference>
<protein>
    <submittedName>
        <fullName evidence="2">Uncharacterized protein</fullName>
    </submittedName>
</protein>
<dbReference type="EMBL" id="PQFF01000123">
    <property type="protein sequence ID" value="RHZ80752.1"/>
    <property type="molecule type" value="Genomic_DNA"/>
</dbReference>
<feature type="region of interest" description="Disordered" evidence="1">
    <location>
        <begin position="353"/>
        <end position="388"/>
    </location>
</feature>